<dbReference type="RefSeq" id="XP_001325051.1">
    <property type="nucleotide sequence ID" value="XM_001325016.1"/>
</dbReference>
<organism evidence="2 3">
    <name type="scientific">Trichomonas vaginalis (strain ATCC PRA-98 / G3)</name>
    <dbReference type="NCBI Taxonomy" id="412133"/>
    <lineage>
        <taxon>Eukaryota</taxon>
        <taxon>Metamonada</taxon>
        <taxon>Parabasalia</taxon>
        <taxon>Trichomonadida</taxon>
        <taxon>Trichomonadidae</taxon>
        <taxon>Trichomonas</taxon>
    </lineage>
</organism>
<accession>A2E3D7</accession>
<evidence type="ECO:0000313" key="2">
    <source>
        <dbReference type="EMBL" id="EAY12828.1"/>
    </source>
</evidence>
<dbReference type="InterPro" id="IPR002110">
    <property type="entry name" value="Ankyrin_rpt"/>
</dbReference>
<dbReference type="Pfam" id="PF12796">
    <property type="entry name" value="Ank_2"/>
    <property type="match status" value="1"/>
</dbReference>
<dbReference type="KEGG" id="tva:4770796"/>
<feature type="repeat" description="ANK" evidence="1">
    <location>
        <begin position="2"/>
        <end position="35"/>
    </location>
</feature>
<reference evidence="2" key="1">
    <citation type="submission" date="2006-10" db="EMBL/GenBank/DDBJ databases">
        <authorList>
            <person name="Amadeo P."/>
            <person name="Zhao Q."/>
            <person name="Wortman J."/>
            <person name="Fraser-Liggett C."/>
            <person name="Carlton J."/>
        </authorList>
    </citation>
    <scope>NUCLEOTIDE SEQUENCE</scope>
    <source>
        <strain evidence="2">G3</strain>
    </source>
</reference>
<gene>
    <name evidence="2" type="ORF">TVAG_221810</name>
</gene>
<protein>
    <submittedName>
        <fullName evidence="2">Uncharacterized protein</fullName>
    </submittedName>
</protein>
<proteinExistence type="predicted"/>
<sequence>MKLSEALHIAAKCNRKETVELLLLLHGANINEEDKFGKKTALHIVSEKHSDEIIVQISMKRIMMEKQFSIMQHFIIIYKHEYIISLCNAV</sequence>
<dbReference type="InParanoid" id="A2E3D7"/>
<keyword evidence="3" id="KW-1185">Reference proteome</keyword>
<evidence type="ECO:0000256" key="1">
    <source>
        <dbReference type="PROSITE-ProRule" id="PRU00023"/>
    </source>
</evidence>
<dbReference type="Proteomes" id="UP000001542">
    <property type="component" value="Unassembled WGS sequence"/>
</dbReference>
<dbReference type="PROSITE" id="PS50088">
    <property type="entry name" value="ANK_REPEAT"/>
    <property type="match status" value="1"/>
</dbReference>
<dbReference type="VEuPathDB" id="TrichDB:TVAG_221810"/>
<name>A2E3D7_TRIV3</name>
<reference evidence="2" key="2">
    <citation type="journal article" date="2007" name="Science">
        <title>Draft genome sequence of the sexually transmitted pathogen Trichomonas vaginalis.</title>
        <authorList>
            <person name="Carlton J.M."/>
            <person name="Hirt R.P."/>
            <person name="Silva J.C."/>
            <person name="Delcher A.L."/>
            <person name="Schatz M."/>
            <person name="Zhao Q."/>
            <person name="Wortman J.R."/>
            <person name="Bidwell S.L."/>
            <person name="Alsmark U.C.M."/>
            <person name="Besteiro S."/>
            <person name="Sicheritz-Ponten T."/>
            <person name="Noel C.J."/>
            <person name="Dacks J.B."/>
            <person name="Foster P.G."/>
            <person name="Simillion C."/>
            <person name="Van de Peer Y."/>
            <person name="Miranda-Saavedra D."/>
            <person name="Barton G.J."/>
            <person name="Westrop G.D."/>
            <person name="Mueller S."/>
            <person name="Dessi D."/>
            <person name="Fiori P.L."/>
            <person name="Ren Q."/>
            <person name="Paulsen I."/>
            <person name="Zhang H."/>
            <person name="Bastida-Corcuera F.D."/>
            <person name="Simoes-Barbosa A."/>
            <person name="Brown M.T."/>
            <person name="Hayes R.D."/>
            <person name="Mukherjee M."/>
            <person name="Okumura C.Y."/>
            <person name="Schneider R."/>
            <person name="Smith A.J."/>
            <person name="Vanacova S."/>
            <person name="Villalvazo M."/>
            <person name="Haas B.J."/>
            <person name="Pertea M."/>
            <person name="Feldblyum T.V."/>
            <person name="Utterback T.R."/>
            <person name="Shu C.L."/>
            <person name="Osoegawa K."/>
            <person name="de Jong P.J."/>
            <person name="Hrdy I."/>
            <person name="Horvathova L."/>
            <person name="Zubacova Z."/>
            <person name="Dolezal P."/>
            <person name="Malik S.B."/>
            <person name="Logsdon J.M. Jr."/>
            <person name="Henze K."/>
            <person name="Gupta A."/>
            <person name="Wang C.C."/>
            <person name="Dunne R.L."/>
            <person name="Upcroft J.A."/>
            <person name="Upcroft P."/>
            <person name="White O."/>
            <person name="Salzberg S.L."/>
            <person name="Tang P."/>
            <person name="Chiu C.-H."/>
            <person name="Lee Y.-S."/>
            <person name="Embley T.M."/>
            <person name="Coombs G.H."/>
            <person name="Mottram J.C."/>
            <person name="Tachezy J."/>
            <person name="Fraser-Liggett C.M."/>
            <person name="Johnson P.J."/>
        </authorList>
    </citation>
    <scope>NUCLEOTIDE SEQUENCE [LARGE SCALE GENOMIC DNA]</scope>
    <source>
        <strain evidence="2">G3</strain>
    </source>
</reference>
<dbReference type="VEuPathDB" id="TrichDB:TVAGG3_0969850"/>
<keyword evidence="1" id="KW-0040">ANK repeat</keyword>
<dbReference type="SUPFAM" id="SSF48403">
    <property type="entry name" value="Ankyrin repeat"/>
    <property type="match status" value="1"/>
</dbReference>
<dbReference type="EMBL" id="DS113295">
    <property type="protein sequence ID" value="EAY12828.1"/>
    <property type="molecule type" value="Genomic_DNA"/>
</dbReference>
<dbReference type="InterPro" id="IPR036770">
    <property type="entry name" value="Ankyrin_rpt-contain_sf"/>
</dbReference>
<dbReference type="SMR" id="A2E3D7"/>
<dbReference type="AlphaFoldDB" id="A2E3D7"/>
<evidence type="ECO:0000313" key="3">
    <source>
        <dbReference type="Proteomes" id="UP000001542"/>
    </source>
</evidence>
<dbReference type="Gene3D" id="1.25.40.20">
    <property type="entry name" value="Ankyrin repeat-containing domain"/>
    <property type="match status" value="1"/>
</dbReference>